<sequence>MALAILADSGGQLRPLAGGTDLIPAVRQGELKIKGFLDLSRLEELKGVKDDGREIHLGSLTTFSQLEFSPLVQKQVPLLAEAASTVGSPQIRNQGTVGGNIANASPAADTVTALVALEAKARLVSSQGTRVVFVDELLCGAGKTCIQPQEIIQEVFFAIPPPGSRSGFIKLGRRKALAIARMNMAVIITMDGDLITRARVALGAVGPNPSRNQTLEKVLEGRKPSASLLEDFTSEAEREVARMLGSRPSAPYKQEAVKGIARDLLSRLLFGNGQVVA</sequence>
<accession>A0A1J5JG50</accession>
<protein>
    <submittedName>
        <fullName evidence="5">Nicotinate dehydrogenase FAD-subunit</fullName>
        <ecNumber evidence="5">1.17.1.5</ecNumber>
    </submittedName>
</protein>
<keyword evidence="2" id="KW-0274">FAD</keyword>
<proteinExistence type="predicted"/>
<evidence type="ECO:0000256" key="2">
    <source>
        <dbReference type="ARBA" id="ARBA00022827"/>
    </source>
</evidence>
<dbReference type="GO" id="GO:0071949">
    <property type="term" value="F:FAD binding"/>
    <property type="evidence" value="ECO:0007669"/>
    <property type="project" value="InterPro"/>
</dbReference>
<dbReference type="Gene3D" id="3.30.390.50">
    <property type="entry name" value="CO dehydrogenase flavoprotein, C-terminal domain"/>
    <property type="match status" value="1"/>
</dbReference>
<reference evidence="5 6" key="1">
    <citation type="submission" date="2016-08" db="EMBL/GenBank/DDBJ databases">
        <title>Genome-based comparison of Moorella thermoacetic strains.</title>
        <authorList>
            <person name="Poehlein A."/>
            <person name="Bengelsdorf F.R."/>
            <person name="Esser C."/>
            <person name="Duerre P."/>
            <person name="Daniel R."/>
        </authorList>
    </citation>
    <scope>NUCLEOTIDE SEQUENCE [LARGE SCALE GENOMIC DNA]</scope>
    <source>
        <strain evidence="5 6">DSM 11768</strain>
    </source>
</reference>
<evidence type="ECO:0000256" key="3">
    <source>
        <dbReference type="ARBA" id="ARBA00023002"/>
    </source>
</evidence>
<dbReference type="InterPro" id="IPR016167">
    <property type="entry name" value="FAD-bd_PCMH_sub1"/>
</dbReference>
<dbReference type="PROSITE" id="PS51387">
    <property type="entry name" value="FAD_PCMH"/>
    <property type="match status" value="1"/>
</dbReference>
<evidence type="ECO:0000313" key="5">
    <source>
        <dbReference type="EMBL" id="OIQ07812.1"/>
    </source>
</evidence>
<dbReference type="Gene3D" id="3.30.465.10">
    <property type="match status" value="1"/>
</dbReference>
<name>A0A1J5JG50_NEOTH</name>
<dbReference type="SUPFAM" id="SSF55447">
    <property type="entry name" value="CO dehydrogenase flavoprotein C-terminal domain-like"/>
    <property type="match status" value="1"/>
</dbReference>
<comment type="caution">
    <text evidence="5">The sequence shown here is derived from an EMBL/GenBank/DDBJ whole genome shotgun (WGS) entry which is preliminary data.</text>
</comment>
<dbReference type="InterPro" id="IPR005107">
    <property type="entry name" value="CO_DH_flav_C"/>
</dbReference>
<dbReference type="PANTHER" id="PTHR42659:SF2">
    <property type="entry name" value="XANTHINE DEHYDROGENASE SUBUNIT C-RELATED"/>
    <property type="match status" value="1"/>
</dbReference>
<dbReference type="SUPFAM" id="SSF56176">
    <property type="entry name" value="FAD-binding/transporter-associated domain-like"/>
    <property type="match status" value="1"/>
</dbReference>
<keyword evidence="1" id="KW-0285">Flavoprotein</keyword>
<dbReference type="InterPro" id="IPR016169">
    <property type="entry name" value="FAD-bd_PCMH_sub2"/>
</dbReference>
<dbReference type="Pfam" id="PF03450">
    <property type="entry name" value="CO_deh_flav_C"/>
    <property type="match status" value="1"/>
</dbReference>
<dbReference type="InterPro" id="IPR002346">
    <property type="entry name" value="Mopterin_DH_FAD-bd"/>
</dbReference>
<keyword evidence="3 5" id="KW-0560">Oxidoreductase</keyword>
<dbReference type="Pfam" id="PF00941">
    <property type="entry name" value="FAD_binding_5"/>
    <property type="match status" value="1"/>
</dbReference>
<dbReference type="Gene3D" id="3.30.43.10">
    <property type="entry name" value="Uridine Diphospho-n-acetylenolpyruvylglucosamine Reductase, domain 2"/>
    <property type="match status" value="1"/>
</dbReference>
<dbReference type="EMBL" id="MIHH01000025">
    <property type="protein sequence ID" value="OIQ07812.1"/>
    <property type="molecule type" value="Genomic_DNA"/>
</dbReference>
<dbReference type="GO" id="GO:0050138">
    <property type="term" value="F:nicotinate dehydrogenase activity"/>
    <property type="evidence" value="ECO:0007669"/>
    <property type="project" value="UniProtKB-EC"/>
</dbReference>
<dbReference type="InterPro" id="IPR016166">
    <property type="entry name" value="FAD-bd_PCMH"/>
</dbReference>
<feature type="domain" description="FAD-binding PCMH-type" evidence="4">
    <location>
        <begin position="1"/>
        <end position="162"/>
    </location>
</feature>
<dbReference type="AlphaFoldDB" id="A0A1J5JG50"/>
<dbReference type="InterPro" id="IPR036683">
    <property type="entry name" value="CO_DH_flav_C_dom_sf"/>
</dbReference>
<dbReference type="SMART" id="SM01092">
    <property type="entry name" value="CO_deh_flav_C"/>
    <property type="match status" value="1"/>
</dbReference>
<evidence type="ECO:0000256" key="1">
    <source>
        <dbReference type="ARBA" id="ARBA00022630"/>
    </source>
</evidence>
<dbReference type="InterPro" id="IPR036318">
    <property type="entry name" value="FAD-bd_PCMH-like_sf"/>
</dbReference>
<organism evidence="5 6">
    <name type="scientific">Neomoorella thermoacetica</name>
    <name type="common">Clostridium thermoaceticum</name>
    <dbReference type="NCBI Taxonomy" id="1525"/>
    <lineage>
        <taxon>Bacteria</taxon>
        <taxon>Bacillati</taxon>
        <taxon>Bacillota</taxon>
        <taxon>Clostridia</taxon>
        <taxon>Neomoorellales</taxon>
        <taxon>Neomoorellaceae</taxon>
        <taxon>Neomoorella</taxon>
    </lineage>
</organism>
<dbReference type="FunFam" id="3.30.465.10:FF:000017">
    <property type="entry name" value="Xanthine dehydrogenase, FAD binding subunit"/>
    <property type="match status" value="1"/>
</dbReference>
<dbReference type="EC" id="1.17.1.5" evidence="5"/>
<gene>
    <name evidence="5" type="primary">ndhF_2</name>
    <name evidence="5" type="ORF">MOOR_25860</name>
</gene>
<dbReference type="InterPro" id="IPR051312">
    <property type="entry name" value="Diverse_Substr_Oxidored"/>
</dbReference>
<dbReference type="Proteomes" id="UP000182743">
    <property type="component" value="Unassembled WGS sequence"/>
</dbReference>
<evidence type="ECO:0000259" key="4">
    <source>
        <dbReference type="PROSITE" id="PS51387"/>
    </source>
</evidence>
<dbReference type="PANTHER" id="PTHR42659">
    <property type="entry name" value="XANTHINE DEHYDROGENASE SUBUNIT C-RELATED"/>
    <property type="match status" value="1"/>
</dbReference>
<evidence type="ECO:0000313" key="6">
    <source>
        <dbReference type="Proteomes" id="UP000182743"/>
    </source>
</evidence>